<evidence type="ECO:0000256" key="1">
    <source>
        <dbReference type="ARBA" id="ARBA00022729"/>
    </source>
</evidence>
<feature type="repeat" description="CSPG" evidence="5">
    <location>
        <begin position="1464"/>
        <end position="1555"/>
    </location>
</feature>
<reference evidence="10" key="2">
    <citation type="journal article" date="2007" name="PLoS Biol.">
        <title>Survey sequencing and comparative analysis of the elephant shark (Callorhinchus milii) genome.</title>
        <authorList>
            <person name="Venkatesh B."/>
            <person name="Kirkness E.F."/>
            <person name="Loh Y.H."/>
            <person name="Halpern A.L."/>
            <person name="Lee A.P."/>
            <person name="Johnson J."/>
            <person name="Dandona N."/>
            <person name="Viswanathan L.D."/>
            <person name="Tay A."/>
            <person name="Venter J.C."/>
            <person name="Strausberg R.L."/>
            <person name="Brenner S."/>
        </authorList>
    </citation>
    <scope>NUCLEOTIDE SEQUENCE [LARGE SCALE GENOMIC DNA]</scope>
</reference>
<feature type="repeat" description="CSPG" evidence="5">
    <location>
        <begin position="1861"/>
        <end position="1949"/>
    </location>
</feature>
<dbReference type="InterPro" id="IPR013320">
    <property type="entry name" value="ConA-like_dom_sf"/>
</dbReference>
<feature type="compositionally biased region" description="Polar residues" evidence="6">
    <location>
        <begin position="2169"/>
        <end position="2189"/>
    </location>
</feature>
<dbReference type="PANTHER" id="PTHR45739">
    <property type="entry name" value="MATRIX PROTEIN, PUTATIVE-RELATED"/>
    <property type="match status" value="1"/>
</dbReference>
<dbReference type="GO" id="GO:0009653">
    <property type="term" value="P:anatomical structure morphogenesis"/>
    <property type="evidence" value="ECO:0007669"/>
    <property type="project" value="TreeGrafter"/>
</dbReference>
<protein>
    <submittedName>
        <fullName evidence="9">Chondroitin sulfate proteoglycan 4ba</fullName>
    </submittedName>
</protein>
<keyword evidence="10" id="KW-1185">Reference proteome</keyword>
<evidence type="ECO:0000256" key="3">
    <source>
        <dbReference type="ARBA" id="ARBA00023180"/>
    </source>
</evidence>
<reference evidence="10" key="1">
    <citation type="journal article" date="2006" name="Science">
        <title>Ancient noncoding elements conserved in the human genome.</title>
        <authorList>
            <person name="Venkatesh B."/>
            <person name="Kirkness E.F."/>
            <person name="Loh Y.H."/>
            <person name="Halpern A.L."/>
            <person name="Lee A.P."/>
            <person name="Johnson J."/>
            <person name="Dandona N."/>
            <person name="Viswanathan L.D."/>
            <person name="Tay A."/>
            <person name="Venter J.C."/>
            <person name="Strausberg R.L."/>
            <person name="Brenner S."/>
        </authorList>
    </citation>
    <scope>NUCLEOTIDE SEQUENCE [LARGE SCALE GENOMIC DNA]</scope>
</reference>
<sequence length="2228" mass="248069">MFSVSLFGYKYSVTTPRASFWGESYVELKTVEASSKTSFRLRFLTIKSNGLLFLAAGQTDFWLVELQSGHVQVKLEFGSGERSLRSDRGLRLDDLAWHTLEIHHERENVTLRMDGQFTSSVNMPGPSRELNLQHGLFVGGIGGFDKPYLDGAASNFRGCIDEVVFNQHDILSSLRSYSGFKNVHEVSAGCSNQFFAEDDSPISLFSSKAYLAFPSWNAQAEGLFECAVRTTASLGLLLYSSGRQGDFVAMEIGEGLIRVVVGKTGRKTRLSSLSEVNDNNWHSVKLRFTSRHLYLTVDEEMVKVTLSPRNKILKLKGPLFVGGIDDSTRAEVVEIGLMSLAGRKVRGGSFRGCIQDVSANSETKSLKNVLVTKDISAGCASAKESPTTLIATTPEKTVIPTTAIPTTFTTLTTVKPTEKTQTSNFLTLQNLVVAEGGRAALESKHIKLKLDFKKLGVRQSQIIFKITKQPTHGKLKLDVSSEREQNSFTVLDLWHGRALYVHDGSEGSHDQFSFSIFTSSKKAAPAYLRGEEQYQFNITVTPTNDPPQLVLPIGNLFVLLENSKKLLTADVIKAVDVDTDSAALQFSVLGNLNADAGYLENAKNPGKRITVFSNAELEMGNVFYVHNGIRTSRIVLRVNDSDSVSNTVVLRIMAVPVDYKVVNMTGLSVQQGDVVLITNYNLSVQTNAVGQEVDIRYDITEAPKYGHIQRLHSSGDWKQTSSFSQRSIERNRVRYISTFREPQSHKANDKFRFKVSVGNEVSKELVFPIVVKWINFRLLKNNRLEIDKVKKQALDSDHLYAMIEGARVSESGLHYKLVSTPEKGHLLLQGEILKKNSSFSQKDVSAHKVEYELIEKPLEDGEDSFSFQLSFKQAVSIIHGFHILIKADVNSIILTNRGLTVAEGEGKLITQAELYAETLNTKTFLYTIIQSPKSGKLKRINRSDSADSNDNITTFTNQDIIGERLMYVHDDSESTRDEFRFIASAGGSTDNSEADSFDLNSVVGTFLISIELKNDEKPVRTVDKVFRVVRNSQRLLTTEDLCYHDPDSDFNDAQLLYTRRGIPNGDLVLINDTSKKLFQFHQEDLEQKRVLFTHQGADSARFVLFVTDGKHYTSSLLEVYASDPYIQIANNTGLLVQKGQGRSLTAANLSVTTNHFIKEETEIVYRLFLSPKHGGLYLNDVIVESFTQHDLKNGHVVYQHDNSNNLLDEFNFTVRVKNVLLDGGVSIRIYLESHQHPPSIVNNSSILVEEGKHLLAQYPVPNNLPTEIVYKVKIAPSHGYIRICVEEEGYCTGAEHKSIQAFTQQDINDGSVQYVQVKANKLKDSFTADVTNGVVKLTGISVLIDIIPRVIPIQIQNFTIKEGAAKALTENIIKISSQHFAGLNLEYSIIEQPKHGYVENSHFPGISLVSFTRQQVEQEFIYYVHDDSETLSDNFSIIVNDTTLRKQSLLRTIFVNITSLNDEAPVITTNKIFRVWVGSVTEITKDDLNADDKDSSPQELVYSVTPPSNGQLALKSSPNKQIFNFTQEHINNEQLVFVHAGKCSFVQMQITVHILKCGRNLMELIVEKGLIAYEHMQTEAADWSVEDSFQFTVSSPPASLEPHVFHISISYDNTGPERHSLLVANTGAIVTEGERTQIDKSKLDASNLMVKLPVSQRSAYEVWYQVASLPTHGVIVVGERNITKQKPNFSQFIINKYGITYVHDNSESLRDNFTFAAWLNLKSKPALRPLNDSGVVEEMFNITIIPINDQAPELKTKAPILRVVQGYNAQFSTDIINVVDLDNPPEEINYTIISGPNNGFVAMAESLNVSIKHFTQANINNGNIWFVQDGSSSSGVFYFSVTDGKHRPLYKLFNLEVIPITIMLVNNTHLAVLQGQSIFTVTNKHLAAETNGKSTVISYQITSPPQFGHVSIGNRTVTLFDQEDLVQSRVVYHMTDLSVSQDSFEFTVMTSEGNATAQVVNITVKPLIKMAEDLKIPTRTTFQFGRDVLDASELANQTGSVPVFEVKQLPTYGTFVKLAHAFRGRREAAITFTQKDIELGLVLLEVNANMTGIDVLIDSFTFVLTADSVQPAEAMLVYSIVPFNASLVQNITIPENPLVSSSNATSELPKSGELPLEIQTEPVAQPIKNSDSLSIILPFVVVAFVLIIIIGVTLFVKRQKKKHKPLINNCPNNGASSAPSFQPTERSMTVPTVTQTSTLLYNCNSIDPDMVQHCRTTNPTLRQNQYWV</sequence>
<keyword evidence="2" id="KW-0677">Repeat</keyword>
<feature type="transmembrane region" description="Helical" evidence="7">
    <location>
        <begin position="2135"/>
        <end position="2156"/>
    </location>
</feature>
<feature type="repeat" description="CSPG" evidence="5">
    <location>
        <begin position="890"/>
        <end position="984"/>
    </location>
</feature>
<feature type="repeat" description="CSPG" evidence="5">
    <location>
        <begin position="775"/>
        <end position="870"/>
    </location>
</feature>
<feature type="repeat" description="CSPG" evidence="5">
    <location>
        <begin position="1752"/>
        <end position="1844"/>
    </location>
</feature>
<organism evidence="9 10">
    <name type="scientific">Callorhinchus milii</name>
    <name type="common">Ghost shark</name>
    <dbReference type="NCBI Taxonomy" id="7868"/>
    <lineage>
        <taxon>Eukaryota</taxon>
        <taxon>Metazoa</taxon>
        <taxon>Chordata</taxon>
        <taxon>Craniata</taxon>
        <taxon>Vertebrata</taxon>
        <taxon>Chondrichthyes</taxon>
        <taxon>Holocephali</taxon>
        <taxon>Chimaeriformes</taxon>
        <taxon>Callorhinchidae</taxon>
        <taxon>Callorhinchus</taxon>
    </lineage>
</organism>
<feature type="domain" description="Laminin G" evidence="8">
    <location>
        <begin position="15"/>
        <end position="190"/>
    </location>
</feature>
<name>A0A4W3K896_CALMI</name>
<keyword evidence="7" id="KW-1133">Transmembrane helix</keyword>
<keyword evidence="1" id="KW-0732">Signal</keyword>
<dbReference type="InterPro" id="IPR051561">
    <property type="entry name" value="FRAS1_ECM"/>
</dbReference>
<feature type="repeat" description="CSPG" evidence="5">
    <location>
        <begin position="547"/>
        <end position="641"/>
    </location>
</feature>
<dbReference type="OMA" id="EELHFMV"/>
<keyword evidence="3" id="KW-0325">Glycoprotein</keyword>
<accession>A0A4W3K896</accession>
<dbReference type="Pfam" id="PF16184">
    <property type="entry name" value="Cadherin_3"/>
    <property type="match status" value="13"/>
</dbReference>
<dbReference type="Proteomes" id="UP000314986">
    <property type="component" value="Unassembled WGS sequence"/>
</dbReference>
<keyword evidence="7" id="KW-0812">Transmembrane</keyword>
<dbReference type="PROSITE" id="PS51854">
    <property type="entry name" value="CSPG"/>
    <property type="match status" value="11"/>
</dbReference>
<dbReference type="SUPFAM" id="SSF49899">
    <property type="entry name" value="Concanavalin A-like lectins/glucanases"/>
    <property type="match status" value="2"/>
</dbReference>
<dbReference type="InterPro" id="IPR039005">
    <property type="entry name" value="CSPG_rpt"/>
</dbReference>
<dbReference type="CDD" id="cd00110">
    <property type="entry name" value="LamG"/>
    <property type="match status" value="2"/>
</dbReference>
<evidence type="ECO:0000256" key="4">
    <source>
        <dbReference type="PROSITE-ProRule" id="PRU00122"/>
    </source>
</evidence>
<comment type="caution">
    <text evidence="4">Lacks conserved residue(s) required for the propagation of feature annotation.</text>
</comment>
<dbReference type="Gene3D" id="2.60.120.200">
    <property type="match status" value="2"/>
</dbReference>
<reference evidence="9" key="4">
    <citation type="submission" date="2025-08" db="UniProtKB">
        <authorList>
            <consortium name="Ensembl"/>
        </authorList>
    </citation>
    <scope>IDENTIFICATION</scope>
</reference>
<feature type="repeat" description="CSPG" evidence="5">
    <location>
        <begin position="1619"/>
        <end position="1718"/>
    </location>
</feature>
<proteinExistence type="predicted"/>
<evidence type="ECO:0000256" key="5">
    <source>
        <dbReference type="PROSITE-ProRule" id="PRU01201"/>
    </source>
</evidence>
<dbReference type="InParanoid" id="A0A4W3K896"/>
<dbReference type="GeneTree" id="ENSGT00940000154091"/>
<feature type="region of interest" description="Disordered" evidence="6">
    <location>
        <begin position="2166"/>
        <end position="2189"/>
    </location>
</feature>
<feature type="repeat" description="CSPG" evidence="5">
    <location>
        <begin position="658"/>
        <end position="756"/>
    </location>
</feature>
<dbReference type="SMART" id="SM00282">
    <property type="entry name" value="LamG"/>
    <property type="match status" value="2"/>
</dbReference>
<keyword evidence="7" id="KW-0472">Membrane</keyword>
<dbReference type="Ensembl" id="ENSCMIT00000049051.1">
    <property type="protein sequence ID" value="ENSCMIP00000048376.1"/>
    <property type="gene ID" value="ENSCMIG00000019781.1"/>
</dbReference>
<dbReference type="Pfam" id="PF02210">
    <property type="entry name" value="Laminin_G_2"/>
    <property type="match status" value="2"/>
</dbReference>
<reference evidence="9" key="5">
    <citation type="submission" date="2025-09" db="UniProtKB">
        <authorList>
            <consortium name="Ensembl"/>
        </authorList>
    </citation>
    <scope>IDENTIFICATION</scope>
</reference>
<feature type="repeat" description="CSPG" evidence="5">
    <location>
        <begin position="1349"/>
        <end position="1440"/>
    </location>
</feature>
<feature type="repeat" description="CSPG" evidence="5">
    <location>
        <begin position="422"/>
        <end position="517"/>
    </location>
</feature>
<dbReference type="PANTHER" id="PTHR45739:SF12">
    <property type="entry name" value="CHONDROITIN SULFATE PROTEOGLYCAN 4-LIKE ISOFORM X2"/>
    <property type="match status" value="1"/>
</dbReference>
<evidence type="ECO:0000256" key="7">
    <source>
        <dbReference type="SAM" id="Phobius"/>
    </source>
</evidence>
<evidence type="ECO:0000313" key="10">
    <source>
        <dbReference type="Proteomes" id="UP000314986"/>
    </source>
</evidence>
<feature type="repeat" description="CSPG" evidence="5">
    <location>
        <begin position="1125"/>
        <end position="1215"/>
    </location>
</feature>
<evidence type="ECO:0000256" key="2">
    <source>
        <dbReference type="ARBA" id="ARBA00022737"/>
    </source>
</evidence>
<reference evidence="10" key="3">
    <citation type="journal article" date="2014" name="Nature">
        <title>Elephant shark genome provides unique insights into gnathostome evolution.</title>
        <authorList>
            <consortium name="International Elephant Shark Genome Sequencing Consortium"/>
            <person name="Venkatesh B."/>
            <person name="Lee A.P."/>
            <person name="Ravi V."/>
            <person name="Maurya A.K."/>
            <person name="Lian M.M."/>
            <person name="Swann J.B."/>
            <person name="Ohta Y."/>
            <person name="Flajnik M.F."/>
            <person name="Sutoh Y."/>
            <person name="Kasahara M."/>
            <person name="Hoon S."/>
            <person name="Gangu V."/>
            <person name="Roy S.W."/>
            <person name="Irimia M."/>
            <person name="Korzh V."/>
            <person name="Kondrychyn I."/>
            <person name="Lim Z.W."/>
            <person name="Tay B.H."/>
            <person name="Tohari S."/>
            <person name="Kong K.W."/>
            <person name="Ho S."/>
            <person name="Lorente-Galdos B."/>
            <person name="Quilez J."/>
            <person name="Marques-Bonet T."/>
            <person name="Raney B.J."/>
            <person name="Ingham P.W."/>
            <person name="Tay A."/>
            <person name="Hillier L.W."/>
            <person name="Minx P."/>
            <person name="Boehm T."/>
            <person name="Wilson R.K."/>
            <person name="Brenner S."/>
            <person name="Warren W.C."/>
        </authorList>
    </citation>
    <scope>NUCLEOTIDE SEQUENCE [LARGE SCALE GENOMIC DNA]</scope>
</reference>
<evidence type="ECO:0000259" key="8">
    <source>
        <dbReference type="PROSITE" id="PS50025"/>
    </source>
</evidence>
<dbReference type="InterPro" id="IPR001791">
    <property type="entry name" value="Laminin_G"/>
</dbReference>
<feature type="domain" description="Laminin G" evidence="8">
    <location>
        <begin position="200"/>
        <end position="379"/>
    </location>
</feature>
<evidence type="ECO:0000256" key="6">
    <source>
        <dbReference type="SAM" id="MobiDB-lite"/>
    </source>
</evidence>
<dbReference type="PROSITE" id="PS50025">
    <property type="entry name" value="LAM_G_DOMAIN"/>
    <property type="match status" value="2"/>
</dbReference>
<dbReference type="STRING" id="7868.ENSCMIP00000048376"/>
<evidence type="ECO:0000313" key="9">
    <source>
        <dbReference type="Ensembl" id="ENSCMIP00000048376.1"/>
    </source>
</evidence>